<dbReference type="PANTHER" id="PTHR10333">
    <property type="entry name" value="INHIBITOR OF GROWTH PROTEIN"/>
    <property type="match status" value="1"/>
</dbReference>
<feature type="compositionally biased region" description="Basic and acidic residues" evidence="4">
    <location>
        <begin position="132"/>
        <end position="153"/>
    </location>
</feature>
<dbReference type="Pfam" id="PF12998">
    <property type="entry name" value="ING"/>
    <property type="match status" value="1"/>
</dbReference>
<feature type="region of interest" description="Disordered" evidence="4">
    <location>
        <begin position="121"/>
        <end position="158"/>
    </location>
</feature>
<evidence type="ECO:0000256" key="1">
    <source>
        <dbReference type="ARBA" id="ARBA00022853"/>
    </source>
</evidence>
<dbReference type="Proteomes" id="UP000677054">
    <property type="component" value="Unassembled WGS sequence"/>
</dbReference>
<protein>
    <recommendedName>
        <fullName evidence="5">Inhibitor of growth protein N-terminal histone-binding domain-containing protein</fullName>
    </recommendedName>
</protein>
<evidence type="ECO:0000259" key="5">
    <source>
        <dbReference type="SMART" id="SM01408"/>
    </source>
</evidence>
<feature type="domain" description="Inhibitor of growth protein N-terminal histone-binding" evidence="5">
    <location>
        <begin position="3"/>
        <end position="104"/>
    </location>
</feature>
<dbReference type="GO" id="GO:0035267">
    <property type="term" value="C:NuA4 histone acetyltransferase complex"/>
    <property type="evidence" value="ECO:0007669"/>
    <property type="project" value="TreeGrafter"/>
</dbReference>
<reference evidence="6" key="1">
    <citation type="submission" date="2020-11" db="EMBL/GenBank/DDBJ databases">
        <authorList>
            <person name="Tran Van P."/>
        </authorList>
    </citation>
    <scope>NUCLEOTIDE SEQUENCE</scope>
</reference>
<evidence type="ECO:0000256" key="3">
    <source>
        <dbReference type="ARBA" id="ARBA00023163"/>
    </source>
</evidence>
<dbReference type="EMBL" id="LR900477">
    <property type="protein sequence ID" value="CAD7245810.1"/>
    <property type="molecule type" value="Genomic_DNA"/>
</dbReference>
<accession>A0A7R8XEK4</accession>
<dbReference type="EMBL" id="CAJPEV010000960">
    <property type="protein sequence ID" value="CAG0889776.1"/>
    <property type="molecule type" value="Genomic_DNA"/>
</dbReference>
<dbReference type="PANTHER" id="PTHR10333:SF103">
    <property type="entry name" value="INHIBITOR OF GROWTH PROTEIN 3"/>
    <property type="match status" value="1"/>
</dbReference>
<keyword evidence="2" id="KW-0805">Transcription regulation</keyword>
<dbReference type="InterPro" id="IPR028651">
    <property type="entry name" value="ING_fam"/>
</dbReference>
<dbReference type="GO" id="GO:0006325">
    <property type="term" value="P:chromatin organization"/>
    <property type="evidence" value="ECO:0007669"/>
    <property type="project" value="UniProtKB-KW"/>
</dbReference>
<organism evidence="6">
    <name type="scientific">Darwinula stevensoni</name>
    <dbReference type="NCBI Taxonomy" id="69355"/>
    <lineage>
        <taxon>Eukaryota</taxon>
        <taxon>Metazoa</taxon>
        <taxon>Ecdysozoa</taxon>
        <taxon>Arthropoda</taxon>
        <taxon>Crustacea</taxon>
        <taxon>Oligostraca</taxon>
        <taxon>Ostracoda</taxon>
        <taxon>Podocopa</taxon>
        <taxon>Podocopida</taxon>
        <taxon>Darwinulocopina</taxon>
        <taxon>Darwinuloidea</taxon>
        <taxon>Darwinulidae</taxon>
        <taxon>Darwinula</taxon>
    </lineage>
</organism>
<keyword evidence="3" id="KW-0804">Transcription</keyword>
<dbReference type="SMART" id="SM01408">
    <property type="entry name" value="ING"/>
    <property type="match status" value="1"/>
</dbReference>
<evidence type="ECO:0000313" key="7">
    <source>
        <dbReference type="Proteomes" id="UP000677054"/>
    </source>
</evidence>
<dbReference type="InterPro" id="IPR024610">
    <property type="entry name" value="ING_N_histone-binding"/>
</dbReference>
<sequence length="243" mass="27561">MLYLEDYLEMIEHLPREFRDRFFELRELDLQVQNTTDQLEKRAQEFFAKAGNLNQSERDKRFQEVQKEYYKTLEDADEKVQMASQMYDLVDRYLRRLDTELHKFKLELEADNPGITETLEQRSLELDQPSEQDSKENRGVRNEKRSASDKKESWGTGDVSYSLGHIGAGGNAIMAAASQAIAATQQMQQGRKSASLKASYEAVSSGLNVGDLSIGKELVTPGSLSLVGPDQTPEKKKSKGSRK</sequence>
<dbReference type="OrthoDB" id="5411773at2759"/>
<dbReference type="AlphaFoldDB" id="A0A7R8XEK4"/>
<feature type="non-terminal residue" evidence="6">
    <location>
        <position position="243"/>
    </location>
</feature>
<keyword evidence="7" id="KW-1185">Reference proteome</keyword>
<dbReference type="Gene3D" id="6.10.140.1740">
    <property type="match status" value="1"/>
</dbReference>
<keyword evidence="1" id="KW-0156">Chromatin regulator</keyword>
<dbReference type="CDD" id="cd16858">
    <property type="entry name" value="ING_ING3_Yng2p"/>
    <property type="match status" value="1"/>
</dbReference>
<evidence type="ECO:0000313" key="6">
    <source>
        <dbReference type="EMBL" id="CAD7245810.1"/>
    </source>
</evidence>
<feature type="region of interest" description="Disordered" evidence="4">
    <location>
        <begin position="221"/>
        <end position="243"/>
    </location>
</feature>
<name>A0A7R8XEK4_9CRUS</name>
<evidence type="ECO:0000256" key="2">
    <source>
        <dbReference type="ARBA" id="ARBA00023015"/>
    </source>
</evidence>
<evidence type="ECO:0000256" key="4">
    <source>
        <dbReference type="SAM" id="MobiDB-lite"/>
    </source>
</evidence>
<gene>
    <name evidence="6" type="ORF">DSTB1V02_LOCUS5676</name>
</gene>
<proteinExistence type="predicted"/>